<protein>
    <submittedName>
        <fullName evidence="9">Surface antigen (D15)</fullName>
    </submittedName>
</protein>
<dbReference type="GO" id="GO:0019867">
    <property type="term" value="C:outer membrane"/>
    <property type="evidence" value="ECO:0007669"/>
    <property type="project" value="InterPro"/>
</dbReference>
<keyword evidence="10" id="KW-1185">Reference proteome</keyword>
<dbReference type="KEGG" id="bgp:BGL_1c29560"/>
<evidence type="ECO:0000313" key="10">
    <source>
        <dbReference type="Proteomes" id="UP000031838"/>
    </source>
</evidence>
<dbReference type="Gene3D" id="2.40.160.50">
    <property type="entry name" value="membrane protein fhac: a member of the omp85/tpsb transporter family"/>
    <property type="match status" value="1"/>
</dbReference>
<keyword evidence="2" id="KW-1134">Transmembrane beta strand</keyword>
<evidence type="ECO:0000259" key="8">
    <source>
        <dbReference type="PROSITE" id="PS51779"/>
    </source>
</evidence>
<keyword evidence="5" id="KW-0472">Membrane</keyword>
<dbReference type="PANTHER" id="PTHR12815:SF47">
    <property type="entry name" value="TRANSLOCATION AND ASSEMBLY MODULE SUBUNIT TAMA"/>
    <property type="match status" value="1"/>
</dbReference>
<dbReference type="Pfam" id="PF01103">
    <property type="entry name" value="Omp85"/>
    <property type="match status" value="1"/>
</dbReference>
<gene>
    <name evidence="9" type="ORF">BGL_1c29560</name>
</gene>
<dbReference type="Gene3D" id="3.10.20.310">
    <property type="entry name" value="membrane protein fhac"/>
    <property type="match status" value="2"/>
</dbReference>
<evidence type="ECO:0000313" key="9">
    <source>
        <dbReference type="EMBL" id="AJK47433.1"/>
    </source>
</evidence>
<evidence type="ECO:0000256" key="6">
    <source>
        <dbReference type="ARBA" id="ARBA00023237"/>
    </source>
</evidence>
<keyword evidence="3" id="KW-0812">Transmembrane</keyword>
<dbReference type="EMBL" id="CP002580">
    <property type="protein sequence ID" value="AJK47433.1"/>
    <property type="molecule type" value="Genomic_DNA"/>
</dbReference>
<feature type="region of interest" description="Disordered" evidence="7">
    <location>
        <begin position="1"/>
        <end position="34"/>
    </location>
</feature>
<organism evidence="9 10">
    <name type="scientific">Burkholderia plantarii</name>
    <dbReference type="NCBI Taxonomy" id="41899"/>
    <lineage>
        <taxon>Bacteria</taxon>
        <taxon>Pseudomonadati</taxon>
        <taxon>Pseudomonadota</taxon>
        <taxon>Betaproteobacteria</taxon>
        <taxon>Burkholderiales</taxon>
        <taxon>Burkholderiaceae</taxon>
        <taxon>Burkholderia</taxon>
    </lineage>
</organism>
<proteinExistence type="predicted"/>
<reference evidence="9 10" key="2">
    <citation type="journal article" date="2016" name="Appl. Microbiol. Biotechnol.">
        <title>Mutations improving production and secretion of extracellular lipase by Burkholderia glumae PG1.</title>
        <authorList>
            <person name="Knapp A."/>
            <person name="Voget S."/>
            <person name="Gao R."/>
            <person name="Zaburannyi N."/>
            <person name="Krysciak D."/>
            <person name="Breuer M."/>
            <person name="Hauer B."/>
            <person name="Streit W.R."/>
            <person name="Muller R."/>
            <person name="Daniel R."/>
            <person name="Jaeger K.E."/>
        </authorList>
    </citation>
    <scope>NUCLEOTIDE SEQUENCE [LARGE SCALE GENOMIC DNA]</scope>
    <source>
        <strain evidence="9 10">PG1</strain>
    </source>
</reference>
<dbReference type="Proteomes" id="UP000031838">
    <property type="component" value="Chromosome 1"/>
</dbReference>
<dbReference type="Pfam" id="PF07244">
    <property type="entry name" value="POTRA"/>
    <property type="match status" value="1"/>
</dbReference>
<evidence type="ECO:0000256" key="4">
    <source>
        <dbReference type="ARBA" id="ARBA00022729"/>
    </source>
</evidence>
<evidence type="ECO:0000256" key="5">
    <source>
        <dbReference type="ARBA" id="ARBA00023136"/>
    </source>
</evidence>
<keyword evidence="4" id="KW-0732">Signal</keyword>
<accession>A0A0B6RVM0</accession>
<dbReference type="AlphaFoldDB" id="A0A0B6RVM0"/>
<dbReference type="PANTHER" id="PTHR12815">
    <property type="entry name" value="SORTING AND ASSEMBLY MACHINERY SAMM50 PROTEIN FAMILY MEMBER"/>
    <property type="match status" value="1"/>
</dbReference>
<evidence type="ECO:0000256" key="2">
    <source>
        <dbReference type="ARBA" id="ARBA00022452"/>
    </source>
</evidence>
<dbReference type="InterPro" id="IPR034746">
    <property type="entry name" value="POTRA"/>
</dbReference>
<dbReference type="InterPro" id="IPR039910">
    <property type="entry name" value="D15-like"/>
</dbReference>
<evidence type="ECO:0000256" key="1">
    <source>
        <dbReference type="ARBA" id="ARBA00004370"/>
    </source>
</evidence>
<reference evidence="10" key="1">
    <citation type="submission" date="2011-03" db="EMBL/GenBank/DDBJ databases">
        <authorList>
            <person name="Voget S."/>
            <person name="Streit W.R."/>
            <person name="Jaeger K.E."/>
            <person name="Daniel R."/>
        </authorList>
    </citation>
    <scope>NUCLEOTIDE SEQUENCE [LARGE SCALE GENOMIC DNA]</scope>
    <source>
        <strain evidence="10">PG1</strain>
    </source>
</reference>
<sequence>MVGSVRNGRAACRRAARGGDGRILPHRGEQSAAGDVEAARQVASGAGFDDLSKLRRGCRMPVWSNGVFRSEHSPRGRYLTGLAISADERRARSAATHARTAVLPSRLFQWLASPASQRARPRLAGILLGCLAAGFALPAQAKYEVDIDAPRSVRSLLKQHLDLSRFAKRDDISDDQFEFLITATPQQVRDLTATAGYFSPVVSTDVRNHDGKRAVTVKVDPGPQTAVAGVELTFRGPVGSEDPKQETATRLAFSLHEGDAFTQSGWDDAKNGALKQLQSRRYLGAKIVASQARIDPRARTAKLSVTFDSGPTFTIGALDVSGQRRYPERIIRNVNPLGVGEIYDVQRINELQRQVQNTPYYASVAIDVGDDTAKPDDTPVHVKVSEYPFNSVRGGVGYATDTGPHVQGSYTYLDTFGAAWPLQVSGRIDQIQQYGQVQLSMPPGPRAWTNSVLASYTNTNVSDTRIYSARVGVQRAKTSQNIDYSYSIMFYEDRLDQNGAGPTTSRALVPQWSWTRRNVDDPLFPRSGNLIHAEAGFAIKGLLTDQTFVRGYARAQQYLPVGKRDLVFFRAEVGGVFTSGGSAGVPASLLFRAGGSNSVRGYGYQSIGNTVDGSVLPTKYLMTGTAEYQHWFNHDWGAATFFDIGTATDAWGERVFYPGVGVGARWRSPVGPVNVDLAYGLRNRSVRPYLTLGIAF</sequence>
<comment type="subcellular location">
    <subcellularLocation>
        <location evidence="1">Membrane</location>
    </subcellularLocation>
</comment>
<dbReference type="InterPro" id="IPR000184">
    <property type="entry name" value="Bac_surfAg_D15"/>
</dbReference>
<name>A0A0B6RVM0_BURPL</name>
<feature type="compositionally biased region" description="Low complexity" evidence="7">
    <location>
        <begin position="1"/>
        <end position="10"/>
    </location>
</feature>
<dbReference type="HOGENOM" id="CLU_018618_2_0_4"/>
<dbReference type="PROSITE" id="PS51779">
    <property type="entry name" value="POTRA"/>
    <property type="match status" value="1"/>
</dbReference>
<evidence type="ECO:0000256" key="3">
    <source>
        <dbReference type="ARBA" id="ARBA00022692"/>
    </source>
</evidence>
<evidence type="ECO:0000256" key="7">
    <source>
        <dbReference type="SAM" id="MobiDB-lite"/>
    </source>
</evidence>
<feature type="domain" description="POTRA" evidence="8">
    <location>
        <begin position="313"/>
        <end position="387"/>
    </location>
</feature>
<dbReference type="InterPro" id="IPR010827">
    <property type="entry name" value="BamA/TamA_POTRA"/>
</dbReference>
<keyword evidence="6" id="KW-0998">Cell outer membrane</keyword>